<dbReference type="SMART" id="SM00232">
    <property type="entry name" value="JAB_MPN"/>
    <property type="match status" value="1"/>
</dbReference>
<keyword evidence="3" id="KW-0378">Hydrolase</keyword>
<dbReference type="PANTHER" id="PTHR34858:SF1">
    <property type="entry name" value="CYSO-CYSTEINE PEPTIDASE"/>
    <property type="match status" value="1"/>
</dbReference>
<dbReference type="Proteomes" id="UP000653578">
    <property type="component" value="Unassembled WGS sequence"/>
</dbReference>
<proteinExistence type="predicted"/>
<dbReference type="EMBL" id="WHNY01000067">
    <property type="protein sequence ID" value="NOU67318.1"/>
    <property type="molecule type" value="Genomic_DNA"/>
</dbReference>
<dbReference type="PANTHER" id="PTHR34858">
    <property type="entry name" value="CYSO-CYSTEINE PEPTIDASE"/>
    <property type="match status" value="1"/>
</dbReference>
<dbReference type="SUPFAM" id="SSF102712">
    <property type="entry name" value="JAB1/MPN domain"/>
    <property type="match status" value="1"/>
</dbReference>
<evidence type="ECO:0000313" key="8">
    <source>
        <dbReference type="Proteomes" id="UP000653578"/>
    </source>
</evidence>
<dbReference type="InterPro" id="IPR037518">
    <property type="entry name" value="MPN"/>
</dbReference>
<protein>
    <recommendedName>
        <fullName evidence="6">MPN domain-containing protein</fullName>
    </recommendedName>
</protein>
<dbReference type="Pfam" id="PF14464">
    <property type="entry name" value="Prok-JAB"/>
    <property type="match status" value="1"/>
</dbReference>
<reference evidence="7 8" key="1">
    <citation type="submission" date="2019-10" db="EMBL/GenBank/DDBJ databases">
        <title>Description of Paenibacillus humi sp. nov.</title>
        <authorList>
            <person name="Carlier A."/>
            <person name="Qi S."/>
        </authorList>
    </citation>
    <scope>NUCLEOTIDE SEQUENCE [LARGE SCALE GENOMIC DNA]</scope>
    <source>
        <strain evidence="7 8">LMG 31461</strain>
    </source>
</reference>
<evidence type="ECO:0000256" key="5">
    <source>
        <dbReference type="ARBA" id="ARBA00023049"/>
    </source>
</evidence>
<keyword evidence="8" id="KW-1185">Reference proteome</keyword>
<dbReference type="Gene3D" id="3.40.140.10">
    <property type="entry name" value="Cytidine Deaminase, domain 2"/>
    <property type="match status" value="1"/>
</dbReference>
<dbReference type="InterPro" id="IPR051929">
    <property type="entry name" value="VirAsm_ModProt"/>
</dbReference>
<evidence type="ECO:0000256" key="2">
    <source>
        <dbReference type="ARBA" id="ARBA00022723"/>
    </source>
</evidence>
<evidence type="ECO:0000256" key="4">
    <source>
        <dbReference type="ARBA" id="ARBA00022833"/>
    </source>
</evidence>
<accession>A0ABX1XFN5</accession>
<organism evidence="7 8">
    <name type="scientific">Paenibacillus plantarum</name>
    <dbReference type="NCBI Taxonomy" id="2654975"/>
    <lineage>
        <taxon>Bacteria</taxon>
        <taxon>Bacillati</taxon>
        <taxon>Bacillota</taxon>
        <taxon>Bacilli</taxon>
        <taxon>Bacillales</taxon>
        <taxon>Paenibacillaceae</taxon>
        <taxon>Paenibacillus</taxon>
    </lineage>
</organism>
<keyword evidence="1" id="KW-0645">Protease</keyword>
<feature type="domain" description="MPN" evidence="6">
    <location>
        <begin position="13"/>
        <end position="152"/>
    </location>
</feature>
<name>A0ABX1XFN5_9BACL</name>
<dbReference type="InterPro" id="IPR000555">
    <property type="entry name" value="JAMM/MPN+_dom"/>
</dbReference>
<evidence type="ECO:0000259" key="6">
    <source>
        <dbReference type="PROSITE" id="PS50249"/>
    </source>
</evidence>
<dbReference type="InterPro" id="IPR028090">
    <property type="entry name" value="JAB_dom_prok"/>
</dbReference>
<gene>
    <name evidence="7" type="ORF">GC096_25060</name>
</gene>
<keyword evidence="2" id="KW-0479">Metal-binding</keyword>
<evidence type="ECO:0000256" key="1">
    <source>
        <dbReference type="ARBA" id="ARBA00022670"/>
    </source>
</evidence>
<evidence type="ECO:0000256" key="3">
    <source>
        <dbReference type="ARBA" id="ARBA00022801"/>
    </source>
</evidence>
<keyword evidence="5" id="KW-0482">Metalloprotease</keyword>
<sequence>MSMPCEERVRVSIHLSRKLYDEMISHSRHSLPNEACGILIQEASFSSTHELHIHTFIPLPNHAAHPTQQFVIHPIDMIPYLTDQRRTIVGIFHSHPTAVSTPSAEDLATLWHTIPTHWILSLQHEDKPDLQVYSLKKTTTTAYHKLSFVIGQ</sequence>
<comment type="caution">
    <text evidence="7">The sequence shown here is derived from an EMBL/GenBank/DDBJ whole genome shotgun (WGS) entry which is preliminary data.</text>
</comment>
<dbReference type="PROSITE" id="PS50249">
    <property type="entry name" value="MPN"/>
    <property type="match status" value="1"/>
</dbReference>
<keyword evidence="4" id="KW-0862">Zinc</keyword>
<evidence type="ECO:0000313" key="7">
    <source>
        <dbReference type="EMBL" id="NOU67318.1"/>
    </source>
</evidence>